<dbReference type="AlphaFoldDB" id="A0A7R9I5T8"/>
<evidence type="ECO:0000256" key="6">
    <source>
        <dbReference type="ARBA" id="ARBA00022729"/>
    </source>
</evidence>
<dbReference type="EMBL" id="OD568151">
    <property type="protein sequence ID" value="CAD7446617.1"/>
    <property type="molecule type" value="Genomic_DNA"/>
</dbReference>
<evidence type="ECO:0000256" key="7">
    <source>
        <dbReference type="ARBA" id="ARBA00022801"/>
    </source>
</evidence>
<comment type="catalytic activity">
    <reaction evidence="11">
        <text>an N-acyl-1-beta-D-glucosyl-15-methylhexadecasphing-4-enine + H2O = an N-acyl-15-methylhexadecasphing-4-enine + D-glucose</text>
        <dbReference type="Rhea" id="RHEA:34755"/>
        <dbReference type="ChEBI" id="CHEBI:4167"/>
        <dbReference type="ChEBI" id="CHEBI:15377"/>
        <dbReference type="ChEBI" id="CHEBI:70815"/>
        <dbReference type="ChEBI" id="CHEBI:70846"/>
    </reaction>
    <physiologicalReaction direction="left-to-right" evidence="11">
        <dbReference type="Rhea" id="RHEA:34756"/>
    </physiologicalReaction>
</comment>
<dbReference type="PANTHER" id="PTHR11069:SF23">
    <property type="entry name" value="LYSOSOMAL ACID GLUCOSYLCERAMIDASE"/>
    <property type="match status" value="1"/>
</dbReference>
<evidence type="ECO:0000256" key="11">
    <source>
        <dbReference type="ARBA" id="ARBA00051345"/>
    </source>
</evidence>
<comment type="pathway">
    <text evidence="2">Lipid metabolism; sphingolipid metabolism.</text>
</comment>
<dbReference type="InterPro" id="IPR001139">
    <property type="entry name" value="Glyco_hydro_30"/>
</dbReference>
<sequence length="944" mass="106309">MSLNRQHTFTKVCYLSLTKNVLSARTAFAQAQQCVRKDYGHGSVVCVCNATYCDFAAELSDDQLTGKNLAHYVSSKSGHRLLPMTMEFSSSTCKTSSTSYSNIRHKAGHKYTSKMDGDTVFTVNQDVKYQTMLGFGGATTDAATINLASLSNDAHELVLRSYFGTDGIGYTFIRVPLGGCDFSTHYYAYDDDHPGDSTLQYFNLTEEDYVYKIPNIKRAQELSPNPIRVFTAPWSAPDWMKEIESSGASHLLPEYYETYANYYVKFLQLYAEQGVDFWGLTPQNEPSHGTTNGGFNSMGWTSEQLRDWTAGYFVPALKAAGLDDIVLMILDDQRTQVKEWAQDWYGNESVNSFSDGMAVHWYQDANSDASVLTQAHEQYPDKFLLYTEACIFTNGVIEPILGDWSRAERYASSILQTTNNWVAGWIEWNLALSVEGGPSWMGNSADSPVIVNATADEFYKQPLFYALAHFSKFVPPGSVHIGLETEDDGGISNIAFLTPEGNTVVILMSTVSDEGEGWLFVFGNEDGVVRLEPCVPRDYGANSVVCVCNATYCDFLEPYSNEYISNGNYLHYTSSMAGLRLQRDAKTFVKNGGSKYSLIRVPMGASDFSTEYYTYDDVAGDTSLQYFVLRQFEDYHLKIPYLKQILKMSSQDIKLFTAPWSAPYWMKDNGTAFGRSALRLENYQPWAQYFVKYFDAYADANITFWGLTPQNEPNQGGVHKVHIISMGWTAKQQRGFIAEHLGPALEENGYSYLKLMAYDDSGLYLPEYLQSILKNKTTRSYVSGVAIHAYHDDSIDPNIISNLQTEFPDMFFLYTEGEYLHQITVDDLGTWERGEYYGRSLFQSLNHWVTGWTDWNMVLDTAGGPVWSKAPYNAPIIANASADEFLKQPAFYFMTHFSAFVPPASRRIQLKTTKDGGLETVAFLTPEDNIVINLENRFDIAEDV</sequence>
<dbReference type="GO" id="GO:0051246">
    <property type="term" value="P:regulation of protein metabolic process"/>
    <property type="evidence" value="ECO:0007669"/>
    <property type="project" value="UniProtKB-ARBA"/>
</dbReference>
<evidence type="ECO:0000259" key="14">
    <source>
        <dbReference type="Pfam" id="PF17189"/>
    </source>
</evidence>
<keyword evidence="8 12" id="KW-0746">Sphingolipid metabolism</keyword>
<dbReference type="GO" id="GO:0032006">
    <property type="term" value="P:regulation of TOR signaling"/>
    <property type="evidence" value="ECO:0007669"/>
    <property type="project" value="UniProtKB-ARBA"/>
</dbReference>
<dbReference type="FunFam" id="3.20.20.80:FF:000030">
    <property type="entry name" value="Lysosomal acid glucosylceramidase"/>
    <property type="match status" value="2"/>
</dbReference>
<evidence type="ECO:0000256" key="3">
    <source>
        <dbReference type="ARBA" id="ARBA00004991"/>
    </source>
</evidence>
<evidence type="ECO:0000313" key="15">
    <source>
        <dbReference type="EMBL" id="CAD7446617.1"/>
    </source>
</evidence>
<keyword evidence="7 12" id="KW-0378">Hydrolase</keyword>
<reference evidence="15" key="1">
    <citation type="submission" date="2020-11" db="EMBL/GenBank/DDBJ databases">
        <authorList>
            <person name="Tran Van P."/>
        </authorList>
    </citation>
    <scope>NUCLEOTIDE SEQUENCE</scope>
</reference>
<dbReference type="GO" id="GO:0005774">
    <property type="term" value="C:vacuolar membrane"/>
    <property type="evidence" value="ECO:0007669"/>
    <property type="project" value="UniProtKB-ARBA"/>
</dbReference>
<gene>
    <name evidence="15" type="ORF">TBIB3V08_LOCUS8944</name>
</gene>
<evidence type="ECO:0000256" key="4">
    <source>
        <dbReference type="ARBA" id="ARBA00005382"/>
    </source>
</evidence>
<dbReference type="GO" id="GO:0006066">
    <property type="term" value="P:alcohol metabolic process"/>
    <property type="evidence" value="ECO:0007669"/>
    <property type="project" value="UniProtKB-ARBA"/>
</dbReference>
<dbReference type="InterPro" id="IPR017853">
    <property type="entry name" value="GH"/>
</dbReference>
<dbReference type="SUPFAM" id="SSF51445">
    <property type="entry name" value="(Trans)glycosidases"/>
    <property type="match status" value="2"/>
</dbReference>
<dbReference type="GO" id="GO:0016758">
    <property type="term" value="F:hexosyltransferase activity"/>
    <property type="evidence" value="ECO:0007669"/>
    <property type="project" value="UniProtKB-ARBA"/>
</dbReference>
<dbReference type="GO" id="GO:0006914">
    <property type="term" value="P:autophagy"/>
    <property type="evidence" value="ECO:0007669"/>
    <property type="project" value="UniProtKB-ARBA"/>
</dbReference>
<dbReference type="GO" id="GO:0007040">
    <property type="term" value="P:lysosome organization"/>
    <property type="evidence" value="ECO:0007669"/>
    <property type="project" value="UniProtKB-ARBA"/>
</dbReference>
<accession>A0A7R9I5T8</accession>
<dbReference type="GO" id="GO:0008202">
    <property type="term" value="P:steroid metabolic process"/>
    <property type="evidence" value="ECO:0007669"/>
    <property type="project" value="UniProtKB-ARBA"/>
</dbReference>
<dbReference type="Gene3D" id="3.20.20.80">
    <property type="entry name" value="Glycosidases"/>
    <property type="match status" value="2"/>
</dbReference>
<proteinExistence type="inferred from homology"/>
<dbReference type="Pfam" id="PF17189">
    <property type="entry name" value="Glyco_hydro_30C"/>
    <property type="match status" value="1"/>
</dbReference>
<evidence type="ECO:0000256" key="10">
    <source>
        <dbReference type="ARBA" id="ARBA00050474"/>
    </source>
</evidence>
<evidence type="ECO:0000256" key="2">
    <source>
        <dbReference type="ARBA" id="ARBA00004760"/>
    </source>
</evidence>
<dbReference type="GO" id="GO:0005764">
    <property type="term" value="C:lysosome"/>
    <property type="evidence" value="ECO:0007669"/>
    <property type="project" value="UniProtKB-ARBA"/>
</dbReference>
<evidence type="ECO:0000256" key="12">
    <source>
        <dbReference type="RuleBase" id="RU361188"/>
    </source>
</evidence>
<comment type="pathway">
    <text evidence="3">Sphingolipid metabolism.</text>
</comment>
<evidence type="ECO:0000259" key="13">
    <source>
        <dbReference type="Pfam" id="PF02055"/>
    </source>
</evidence>
<comment type="similarity">
    <text evidence="4 12">Belongs to the glycosyl hydrolase 30 family.</text>
</comment>
<dbReference type="SUPFAM" id="SSF51011">
    <property type="entry name" value="Glycosyl hydrolase domain"/>
    <property type="match status" value="2"/>
</dbReference>
<dbReference type="GO" id="GO:0042391">
    <property type="term" value="P:regulation of membrane potential"/>
    <property type="evidence" value="ECO:0007669"/>
    <property type="project" value="UniProtKB-ARBA"/>
</dbReference>
<evidence type="ECO:0000256" key="9">
    <source>
        <dbReference type="ARBA" id="ARBA00023098"/>
    </source>
</evidence>
<dbReference type="GO" id="GO:0016241">
    <property type="term" value="P:regulation of macroautophagy"/>
    <property type="evidence" value="ECO:0007669"/>
    <property type="project" value="UniProtKB-ARBA"/>
</dbReference>
<keyword evidence="12" id="KW-0326">Glycosidase</keyword>
<feature type="domain" description="Glycosyl hydrolase family 30 TIM-barrel" evidence="13">
    <location>
        <begin position="134"/>
        <end position="474"/>
    </location>
</feature>
<keyword evidence="6" id="KW-0732">Signal</keyword>
<keyword evidence="9 12" id="KW-0443">Lipid metabolism</keyword>
<dbReference type="GO" id="GO:0006680">
    <property type="term" value="P:glucosylceramide catabolic process"/>
    <property type="evidence" value="ECO:0007669"/>
    <property type="project" value="TreeGrafter"/>
</dbReference>
<dbReference type="GO" id="GO:0010605">
    <property type="term" value="P:negative regulation of macromolecule metabolic process"/>
    <property type="evidence" value="ECO:0007669"/>
    <property type="project" value="UniProtKB-ARBA"/>
</dbReference>
<dbReference type="Pfam" id="PF02055">
    <property type="entry name" value="Glyco_hydro_30"/>
    <property type="match status" value="2"/>
</dbReference>
<dbReference type="EC" id="3.2.1.45" evidence="5 12"/>
<evidence type="ECO:0000256" key="1">
    <source>
        <dbReference type="ARBA" id="ARBA00001013"/>
    </source>
</evidence>
<dbReference type="GO" id="GO:0030163">
    <property type="term" value="P:protein catabolic process"/>
    <property type="evidence" value="ECO:0007669"/>
    <property type="project" value="UniProtKB-ARBA"/>
</dbReference>
<dbReference type="GO" id="GO:0005102">
    <property type="term" value="F:signaling receptor binding"/>
    <property type="evidence" value="ECO:0007669"/>
    <property type="project" value="UniProtKB-ARBA"/>
</dbReference>
<protein>
    <recommendedName>
        <fullName evidence="5 12">Glucosylceramidase</fullName>
        <ecNumber evidence="5 12">3.2.1.45</ecNumber>
    </recommendedName>
</protein>
<evidence type="ECO:0000256" key="8">
    <source>
        <dbReference type="ARBA" id="ARBA00022919"/>
    </source>
</evidence>
<name>A0A7R9I5T8_9NEOP</name>
<feature type="domain" description="Glycosyl hydrolase family 30 beta sandwich" evidence="14">
    <location>
        <begin position="477"/>
        <end position="511"/>
    </location>
</feature>
<comment type="catalytic activity">
    <reaction evidence="10">
        <text>a beta-D-glucosylceramide + H2O = an N-acyl-sphingoid base + D-glucose</text>
        <dbReference type="Rhea" id="RHEA:81447"/>
        <dbReference type="ChEBI" id="CHEBI:4167"/>
        <dbReference type="ChEBI" id="CHEBI:15377"/>
        <dbReference type="ChEBI" id="CHEBI:83264"/>
        <dbReference type="ChEBI" id="CHEBI:83273"/>
    </reaction>
    <physiologicalReaction direction="left-to-right" evidence="10">
        <dbReference type="Rhea" id="RHEA:81448"/>
    </physiologicalReaction>
</comment>
<dbReference type="PANTHER" id="PTHR11069">
    <property type="entry name" value="GLUCOSYLCERAMIDASE"/>
    <property type="match status" value="1"/>
</dbReference>
<comment type="catalytic activity">
    <reaction evidence="1">
        <text>a beta-D-glucosyl-(1&lt;-&gt;1')-N-acylsphing-4-enine + H2O = an N-acylsphing-4-enine + D-glucose</text>
        <dbReference type="Rhea" id="RHEA:13269"/>
        <dbReference type="ChEBI" id="CHEBI:4167"/>
        <dbReference type="ChEBI" id="CHEBI:15377"/>
        <dbReference type="ChEBI" id="CHEBI:22801"/>
        <dbReference type="ChEBI" id="CHEBI:52639"/>
        <dbReference type="EC" id="3.2.1.45"/>
    </reaction>
    <physiologicalReaction direction="left-to-right" evidence="1">
        <dbReference type="Rhea" id="RHEA:13270"/>
    </physiologicalReaction>
</comment>
<evidence type="ECO:0000256" key="5">
    <source>
        <dbReference type="ARBA" id="ARBA00012658"/>
    </source>
</evidence>
<dbReference type="InterPro" id="IPR033453">
    <property type="entry name" value="Glyco_hydro_30_TIM-barrel"/>
</dbReference>
<dbReference type="InterPro" id="IPR033452">
    <property type="entry name" value="GH30_C"/>
</dbReference>
<dbReference type="PRINTS" id="PR00843">
    <property type="entry name" value="GLHYDRLASE30"/>
</dbReference>
<dbReference type="GO" id="GO:0004348">
    <property type="term" value="F:glucosylceramidase activity"/>
    <property type="evidence" value="ECO:0007669"/>
    <property type="project" value="UniProtKB-EC"/>
</dbReference>
<organism evidence="15">
    <name type="scientific">Timema bartmani</name>
    <dbReference type="NCBI Taxonomy" id="61472"/>
    <lineage>
        <taxon>Eukaryota</taxon>
        <taxon>Metazoa</taxon>
        <taxon>Ecdysozoa</taxon>
        <taxon>Arthropoda</taxon>
        <taxon>Hexapoda</taxon>
        <taxon>Insecta</taxon>
        <taxon>Pterygota</taxon>
        <taxon>Neoptera</taxon>
        <taxon>Polyneoptera</taxon>
        <taxon>Phasmatodea</taxon>
        <taxon>Timematodea</taxon>
        <taxon>Timematoidea</taxon>
        <taxon>Timematidae</taxon>
        <taxon>Timema</taxon>
    </lineage>
</organism>
<feature type="domain" description="Glycosyl hydrolase family 30 TIM-barrel" evidence="13">
    <location>
        <begin position="586"/>
        <end position="901"/>
    </location>
</feature>